<feature type="binding site" evidence="9">
    <location>
        <position position="118"/>
    </location>
    <ligand>
        <name>Zn(2+)</name>
        <dbReference type="ChEBI" id="CHEBI:29105"/>
        <note>catalytic</note>
    </ligand>
</feature>
<dbReference type="Gene3D" id="3.30.1380.10">
    <property type="match status" value="1"/>
</dbReference>
<dbReference type="Proteomes" id="UP000075391">
    <property type="component" value="Unassembled WGS sequence"/>
</dbReference>
<comment type="catalytic activity">
    <reaction evidence="1 9 10">
        <text>D-alanyl-D-alanine + H2O = 2 D-alanine</text>
        <dbReference type="Rhea" id="RHEA:20661"/>
        <dbReference type="ChEBI" id="CHEBI:15377"/>
        <dbReference type="ChEBI" id="CHEBI:57416"/>
        <dbReference type="ChEBI" id="CHEBI:57822"/>
        <dbReference type="EC" id="3.4.13.22"/>
    </reaction>
</comment>
<dbReference type="AlphaFoldDB" id="A0A150WV47"/>
<feature type="active site" description="Proton donor/acceptor" evidence="9">
    <location>
        <position position="182"/>
    </location>
</feature>
<evidence type="ECO:0000256" key="5">
    <source>
        <dbReference type="ARBA" id="ARBA00022833"/>
    </source>
</evidence>
<dbReference type="RefSeq" id="WP_063242800.1">
    <property type="nucleotide sequence ID" value="NZ_LUKF01000002.1"/>
</dbReference>
<reference evidence="11 12" key="1">
    <citation type="submission" date="2016-03" db="EMBL/GenBank/DDBJ databases">
        <authorList>
            <person name="Ploux O."/>
        </authorList>
    </citation>
    <scope>NUCLEOTIDE SEQUENCE [LARGE SCALE GENOMIC DNA]</scope>
    <source>
        <strain evidence="11 12">BER2</strain>
    </source>
</reference>
<dbReference type="InterPro" id="IPR000755">
    <property type="entry name" value="A_A_dipeptidase"/>
</dbReference>
<evidence type="ECO:0000256" key="6">
    <source>
        <dbReference type="ARBA" id="ARBA00022997"/>
    </source>
</evidence>
<dbReference type="GO" id="GO:0008237">
    <property type="term" value="F:metallopeptidase activity"/>
    <property type="evidence" value="ECO:0007669"/>
    <property type="project" value="UniProtKB-KW"/>
</dbReference>
<dbReference type="PANTHER" id="PTHR43126:SF2">
    <property type="entry name" value="D-ALANYL-D-ALANINE DIPEPTIDASE"/>
    <property type="match status" value="1"/>
</dbReference>
<evidence type="ECO:0000256" key="9">
    <source>
        <dbReference type="HAMAP-Rule" id="MF_01924"/>
    </source>
</evidence>
<organism evidence="11 12">
    <name type="scientific">Bdellovibrio bacteriovorus</name>
    <dbReference type="NCBI Taxonomy" id="959"/>
    <lineage>
        <taxon>Bacteria</taxon>
        <taxon>Pseudomonadati</taxon>
        <taxon>Bdellovibrionota</taxon>
        <taxon>Bdellovibrionia</taxon>
        <taxon>Bdellovibrionales</taxon>
        <taxon>Pseudobdellovibrionaceae</taxon>
        <taxon>Bdellovibrio</taxon>
    </lineage>
</organism>
<evidence type="ECO:0000256" key="7">
    <source>
        <dbReference type="ARBA" id="ARBA00023049"/>
    </source>
</evidence>
<feature type="binding site" evidence="9">
    <location>
        <position position="185"/>
    </location>
    <ligand>
        <name>Zn(2+)</name>
        <dbReference type="ChEBI" id="CHEBI:29105"/>
        <note>catalytic</note>
    </ligand>
</feature>
<sequence length="202" mass="23670">MTSFTSQIQWIEQTFREIKPSAEVALDMKYATADNFMNKNVYENFDRCFVSPLAYEMFMKACENLRKNHPNLQFLIWDTLRPRSIQAQFYSHLEGTPFQNYVAAPYPGSLHNFGMAMDLTLQTKDGRPLDMGTGFDDFRDLAQPKLEEKFLASGELTQEQLTNRMLLRELLETQGFKVLEHEWWHFNALPREKVHGLHPVLE</sequence>
<evidence type="ECO:0000256" key="4">
    <source>
        <dbReference type="ARBA" id="ARBA00022801"/>
    </source>
</evidence>
<name>A0A150WV47_BDEBC</name>
<evidence type="ECO:0000313" key="11">
    <source>
        <dbReference type="EMBL" id="KYG70321.1"/>
    </source>
</evidence>
<dbReference type="PANTHER" id="PTHR43126">
    <property type="entry name" value="D-ALANYL-D-ALANINE DIPEPTIDASE"/>
    <property type="match status" value="1"/>
</dbReference>
<dbReference type="Pfam" id="PF01427">
    <property type="entry name" value="Peptidase_M15"/>
    <property type="match status" value="1"/>
</dbReference>
<keyword evidence="2 9" id="KW-0645">Protease</keyword>
<comment type="similarity">
    <text evidence="9 10">Belongs to the peptidase M15D family.</text>
</comment>
<dbReference type="InterPro" id="IPR009045">
    <property type="entry name" value="Zn_M74/Hedgehog-like"/>
</dbReference>
<dbReference type="GO" id="GO:0071555">
    <property type="term" value="P:cell wall organization"/>
    <property type="evidence" value="ECO:0007669"/>
    <property type="project" value="UniProtKB-KW"/>
</dbReference>
<feature type="site" description="Transition state stabilizer" evidence="9">
    <location>
        <position position="81"/>
    </location>
</feature>
<dbReference type="SUPFAM" id="SSF55166">
    <property type="entry name" value="Hedgehog/DD-peptidase"/>
    <property type="match status" value="1"/>
</dbReference>
<evidence type="ECO:0000256" key="1">
    <source>
        <dbReference type="ARBA" id="ARBA00001362"/>
    </source>
</evidence>
<gene>
    <name evidence="11" type="ORF">AZI85_14370</name>
</gene>
<evidence type="ECO:0000256" key="3">
    <source>
        <dbReference type="ARBA" id="ARBA00022723"/>
    </source>
</evidence>
<evidence type="ECO:0000256" key="8">
    <source>
        <dbReference type="ARBA" id="ARBA00023316"/>
    </source>
</evidence>
<dbReference type="GO" id="GO:0008270">
    <property type="term" value="F:zinc ion binding"/>
    <property type="evidence" value="ECO:0007669"/>
    <property type="project" value="UniProtKB-UniRule"/>
</dbReference>
<evidence type="ECO:0000256" key="2">
    <source>
        <dbReference type="ARBA" id="ARBA00022670"/>
    </source>
</evidence>
<dbReference type="GO" id="GO:0006508">
    <property type="term" value="P:proteolysis"/>
    <property type="evidence" value="ECO:0007669"/>
    <property type="project" value="UniProtKB-KW"/>
</dbReference>
<keyword evidence="7 9" id="KW-0482">Metalloprotease</keyword>
<keyword evidence="5 9" id="KW-0862">Zinc</keyword>
<comment type="cofactor">
    <cofactor evidence="9">
        <name>Zn(2+)</name>
        <dbReference type="ChEBI" id="CHEBI:29105"/>
    </cofactor>
    <text evidence="9">Binds 1 zinc ion per subunit.</text>
</comment>
<feature type="binding site" evidence="9">
    <location>
        <position position="111"/>
    </location>
    <ligand>
        <name>Zn(2+)</name>
        <dbReference type="ChEBI" id="CHEBI:29105"/>
        <note>catalytic</note>
    </ligand>
</feature>
<keyword evidence="4 9" id="KW-0378">Hydrolase</keyword>
<proteinExistence type="inferred from homology"/>
<protein>
    <recommendedName>
        <fullName evidence="9 10">D-alanyl-D-alanine dipeptidase</fullName>
        <shortName evidence="9 10">D-Ala-D-Ala dipeptidase</shortName>
        <ecNumber evidence="9 10">3.4.13.22</ecNumber>
    </recommendedName>
</protein>
<dbReference type="GO" id="GO:0160237">
    <property type="term" value="F:D-Ala-D-Ala dipeptidase activity"/>
    <property type="evidence" value="ECO:0007669"/>
    <property type="project" value="UniProtKB-EC"/>
</dbReference>
<dbReference type="PIRSF" id="PIRSF026671">
    <property type="entry name" value="AA_dipeptidase"/>
    <property type="match status" value="1"/>
</dbReference>
<keyword evidence="3 9" id="KW-0479">Metal-binding</keyword>
<accession>A0A150WV47</accession>
<evidence type="ECO:0000256" key="10">
    <source>
        <dbReference type="PIRNR" id="PIRNR026671"/>
    </source>
</evidence>
<dbReference type="HAMAP" id="MF_01924">
    <property type="entry name" value="A_A_dipeptidase"/>
    <property type="match status" value="1"/>
</dbReference>
<keyword evidence="6 9" id="KW-0224">Dipeptidase</keyword>
<dbReference type="EMBL" id="LUKF01000002">
    <property type="protein sequence ID" value="KYG70321.1"/>
    <property type="molecule type" value="Genomic_DNA"/>
</dbReference>
<keyword evidence="8 10" id="KW-0961">Cell wall biogenesis/degradation</keyword>
<evidence type="ECO:0000313" key="12">
    <source>
        <dbReference type="Proteomes" id="UP000075391"/>
    </source>
</evidence>
<comment type="function">
    <text evidence="9 10">Catalyzes hydrolysis of the D-alanyl-D-alanine dipeptide.</text>
</comment>
<dbReference type="OrthoDB" id="9801430at2"/>
<dbReference type="EC" id="3.4.13.22" evidence="9 10"/>
<dbReference type="CDD" id="cd14840">
    <property type="entry name" value="D-Ala-D-Ala_dipeptidase_Aad"/>
    <property type="match status" value="1"/>
</dbReference>
<comment type="caution">
    <text evidence="11">The sequence shown here is derived from an EMBL/GenBank/DDBJ whole genome shotgun (WGS) entry which is preliminary data.</text>
</comment>